<evidence type="ECO:0000313" key="3">
    <source>
        <dbReference type="EMBL" id="SCW53351.1"/>
    </source>
</evidence>
<evidence type="ECO:0000259" key="2">
    <source>
        <dbReference type="Pfam" id="PF09976"/>
    </source>
</evidence>
<feature type="domain" description="Ancillary SecYEG translocon subunit/Cell division coordinator CpoB TPR" evidence="2">
    <location>
        <begin position="25"/>
        <end position="216"/>
    </location>
</feature>
<dbReference type="AlphaFoldDB" id="A0A1G4R9M3"/>
<reference evidence="3 4" key="1">
    <citation type="submission" date="2016-10" db="EMBL/GenBank/DDBJ databases">
        <authorList>
            <person name="de Groot N.N."/>
        </authorList>
    </citation>
    <scope>NUCLEOTIDE SEQUENCE [LARGE SCALE GENOMIC DNA]</scope>
    <source>
        <strain evidence="3 4">CGMCC 1.3401</strain>
    </source>
</reference>
<dbReference type="Pfam" id="PF09976">
    <property type="entry name" value="TPR_21"/>
    <property type="match status" value="1"/>
</dbReference>
<dbReference type="RefSeq" id="WP_092585041.1">
    <property type="nucleotide sequence ID" value="NZ_FMTM01000003.1"/>
</dbReference>
<dbReference type="InterPro" id="IPR018704">
    <property type="entry name" value="SecYEG/CpoB_TPR"/>
</dbReference>
<proteinExistence type="predicted"/>
<dbReference type="Proteomes" id="UP000199542">
    <property type="component" value="Unassembled WGS sequence"/>
</dbReference>
<evidence type="ECO:0000313" key="4">
    <source>
        <dbReference type="Proteomes" id="UP000199542"/>
    </source>
</evidence>
<feature type="transmembrane region" description="Helical" evidence="1">
    <location>
        <begin position="28"/>
        <end position="49"/>
    </location>
</feature>
<protein>
    <recommendedName>
        <fullName evidence="2">Ancillary SecYEG translocon subunit/Cell division coordinator CpoB TPR domain-containing protein</fullName>
    </recommendedName>
</protein>
<keyword evidence="1" id="KW-0472">Membrane</keyword>
<dbReference type="EMBL" id="FMTM01000003">
    <property type="protein sequence ID" value="SCW53351.1"/>
    <property type="molecule type" value="Genomic_DNA"/>
</dbReference>
<sequence length="227" mass="24400">MAFNDDSFIREVNEELRSDQMKGAWRRFGRYVIAIAVLIVVGTAGKVAFDYWDDNRSSGTGDQFLAAMKLADENKSDEALAALATLEKEGHGAYPVLARMRAASVQAQKGDNATATAAFEAIGKDQSVPEAVRDAARMRAGWLLIESGTYEQVSAAVEEMAIPANAFRHSAREALGLAAYKAGNMVQARQWYQAIADDAASPRNIANRAQIMLDNITASGKAPAAQG</sequence>
<evidence type="ECO:0000256" key="1">
    <source>
        <dbReference type="SAM" id="Phobius"/>
    </source>
</evidence>
<name>A0A1G4R9M3_9HYPH</name>
<accession>A0A1G4R9M3</accession>
<gene>
    <name evidence="3" type="ORF">SAMN02927900_02311</name>
</gene>
<keyword evidence="1" id="KW-1133">Transmembrane helix</keyword>
<keyword evidence="1" id="KW-0812">Transmembrane</keyword>
<organism evidence="3 4">
    <name type="scientific">Rhizobium mongolense subsp. loessense</name>
    <dbReference type="NCBI Taxonomy" id="158890"/>
    <lineage>
        <taxon>Bacteria</taxon>
        <taxon>Pseudomonadati</taxon>
        <taxon>Pseudomonadota</taxon>
        <taxon>Alphaproteobacteria</taxon>
        <taxon>Hyphomicrobiales</taxon>
        <taxon>Rhizobiaceae</taxon>
        <taxon>Rhizobium/Agrobacterium group</taxon>
        <taxon>Rhizobium</taxon>
    </lineage>
</organism>